<dbReference type="Proteomes" id="UP000241265">
    <property type="component" value="Genome"/>
</dbReference>
<dbReference type="RefSeq" id="YP_007672966.1">
    <property type="nucleotide sequence ID" value="NC_020837.1"/>
</dbReference>
<protein>
    <submittedName>
        <fullName evidence="1">Uncharacterized protein</fullName>
    </submittedName>
</protein>
<dbReference type="EMBL" id="KU686196">
    <property type="protein sequence ID" value="AOV58297.1"/>
    <property type="molecule type" value="Genomic_DNA"/>
</dbReference>
<reference evidence="1 7" key="1">
    <citation type="submission" date="2010-11" db="EMBL/GenBank/DDBJ databases">
        <title>The Genome Sequence of Synechococcus phage S-CAM1 0208SB26.</title>
        <authorList>
            <consortium name="The Broad Institute Genome Sequencing Platform"/>
            <person name="Henn M.R."/>
            <person name="Martiny J."/>
            <person name="Weihe C."/>
            <person name="Levin J."/>
            <person name="Malboeuf C."/>
            <person name="Casali M."/>
            <person name="Russ C."/>
            <person name="Lennon N."/>
            <person name="Chapman S.B."/>
            <person name="Erlich R."/>
            <person name="Young S.K."/>
            <person name="Yandava C."/>
            <person name="Zeng Q."/>
            <person name="Alvarado L."/>
            <person name="Anderson S."/>
            <person name="Berlin A."/>
            <person name="Chen Z."/>
            <person name="Freedman E."/>
            <person name="Gellesch M."/>
            <person name="Goldberg J."/>
            <person name="Green L."/>
            <person name="Griggs A."/>
            <person name="Gujja S."/>
            <person name="Heilman E.R."/>
            <person name="Heiman D."/>
            <person name="Hollinger A."/>
            <person name="Howarth C."/>
            <person name="Larson L."/>
            <person name="Mehta T."/>
            <person name="Pearson M."/>
            <person name="Roberts A."/>
            <person name="Ryan E."/>
            <person name="Saif S."/>
            <person name="Shea T."/>
            <person name="Shenoy N."/>
            <person name="Sisk P."/>
            <person name="Stolte C."/>
            <person name="Sykes S."/>
            <person name="White J."/>
            <person name="Haas B."/>
            <person name="Nusbaum C."/>
            <person name="Birren B."/>
        </authorList>
    </citation>
    <scope>NUCLEOTIDE SEQUENCE [LARGE SCALE GENOMIC DNA]</scope>
    <source>
        <strain evidence="1 7">S-CAM1</strain>
    </source>
</reference>
<evidence type="ECO:0000313" key="2">
    <source>
        <dbReference type="EMBL" id="AOV57297.1"/>
    </source>
</evidence>
<dbReference type="EMBL" id="HQ634177">
    <property type="protein sequence ID" value="AGH26788.1"/>
    <property type="molecule type" value="Genomic_DNA"/>
</dbReference>
<gene>
    <name evidence="4" type="ORF">C030809_042</name>
    <name evidence="6" type="ORF">C290910_042</name>
    <name evidence="3" type="ORF">N170310_042</name>
    <name evidence="2" type="ORF">N330309_042</name>
    <name evidence="5" type="ORF">S170810_042</name>
    <name evidence="1" type="ORF">SXBG_00051</name>
</gene>
<dbReference type="Proteomes" id="UP000241494">
    <property type="component" value="Segment"/>
</dbReference>
<dbReference type="Proteomes" id="UP000203521">
    <property type="component" value="Segment"/>
</dbReference>
<dbReference type="Proteomes" id="UP000240287">
    <property type="component" value="Genome"/>
</dbReference>
<evidence type="ECO:0000313" key="4">
    <source>
        <dbReference type="EMBL" id="AOV57797.1"/>
    </source>
</evidence>
<evidence type="ECO:0000313" key="9">
    <source>
        <dbReference type="Proteomes" id="UP000241265"/>
    </source>
</evidence>
<dbReference type="EMBL" id="KU686194">
    <property type="protein sequence ID" value="AOV57797.1"/>
    <property type="molecule type" value="Genomic_DNA"/>
</dbReference>
<name>M4QF06_9CAUD</name>
<sequence length="73" mass="8111">MALSKSVEESIDEASASLRNALAFAARQERPMVCNAISEIIVKLESLKDIDSLMDKLENRQPGDRGTWGPMFE</sequence>
<dbReference type="EMBL" id="KU686192">
    <property type="protein sequence ID" value="AOV57297.1"/>
    <property type="molecule type" value="Genomic_DNA"/>
</dbReference>
<dbReference type="EMBL" id="KU686193">
    <property type="protein sequence ID" value="AOV57547.1"/>
    <property type="molecule type" value="Genomic_DNA"/>
</dbReference>
<dbReference type="EMBL" id="KU686195">
    <property type="protein sequence ID" value="AOV58047.1"/>
    <property type="molecule type" value="Genomic_DNA"/>
</dbReference>
<reference evidence="8 9" key="2">
    <citation type="journal article" date="2016" name="Virology">
        <title>The genomic content and context of auxiliary metabolic genes in marine cyanomyoviruses.</title>
        <authorList>
            <person name="Crummett L.T."/>
            <person name="Puxty R.J."/>
            <person name="Weihe C."/>
            <person name="Marston M.F."/>
            <person name="Martiny J.B."/>
        </authorList>
    </citation>
    <scope>NUCLEOTIDE SEQUENCE [LARGE SCALE GENOMIC DNA]</scope>
    <source>
        <strain evidence="2">0309SB33</strain>
        <strain evidence="3">0310NB17</strain>
        <strain evidence="4">0809CC03</strain>
        <strain evidence="5">0810SB17</strain>
        <strain evidence="6">0910CC29</strain>
    </source>
</reference>
<dbReference type="OrthoDB" id="27859at10239"/>
<evidence type="ECO:0000313" key="7">
    <source>
        <dbReference type="Proteomes" id="UP000203521"/>
    </source>
</evidence>
<organism evidence="1 7">
    <name type="scientific">Synechococcus phage S-CAM1</name>
    <dbReference type="NCBI Taxonomy" id="754037"/>
    <lineage>
        <taxon>Viruses</taxon>
        <taxon>Duplodnaviria</taxon>
        <taxon>Heunggongvirae</taxon>
        <taxon>Uroviricota</taxon>
        <taxon>Caudoviricetes</taxon>
        <taxon>Pantevenvirales</taxon>
        <taxon>Kyanoviridae</taxon>
        <taxon>Anaposvirus</taxon>
        <taxon>Anaposvirus socalone</taxon>
    </lineage>
</organism>
<proteinExistence type="predicted"/>
<evidence type="ECO:0000313" key="6">
    <source>
        <dbReference type="EMBL" id="AOV58297.1"/>
    </source>
</evidence>
<dbReference type="GeneID" id="15009464"/>
<accession>M4QF06</accession>
<evidence type="ECO:0000313" key="3">
    <source>
        <dbReference type="EMBL" id="AOV57547.1"/>
    </source>
</evidence>
<evidence type="ECO:0000313" key="1">
    <source>
        <dbReference type="EMBL" id="AGH26788.1"/>
    </source>
</evidence>
<dbReference type="KEGG" id="vg:15009464"/>
<dbReference type="Proteomes" id="UP000241591">
    <property type="component" value="Segment"/>
</dbReference>
<evidence type="ECO:0000313" key="8">
    <source>
        <dbReference type="Proteomes" id="UP000240287"/>
    </source>
</evidence>
<dbReference type="Proteomes" id="UP000241610">
    <property type="component" value="Segment"/>
</dbReference>
<keyword evidence="7" id="KW-1185">Reference proteome</keyword>
<evidence type="ECO:0000313" key="5">
    <source>
        <dbReference type="EMBL" id="AOV58047.1"/>
    </source>
</evidence>